<organism evidence="1 2">
    <name type="scientific">Fragilariopsis cylindrus CCMP1102</name>
    <dbReference type="NCBI Taxonomy" id="635003"/>
    <lineage>
        <taxon>Eukaryota</taxon>
        <taxon>Sar</taxon>
        <taxon>Stramenopiles</taxon>
        <taxon>Ochrophyta</taxon>
        <taxon>Bacillariophyta</taxon>
        <taxon>Bacillariophyceae</taxon>
        <taxon>Bacillariophycidae</taxon>
        <taxon>Bacillariales</taxon>
        <taxon>Bacillariaceae</taxon>
        <taxon>Fragilariopsis</taxon>
    </lineage>
</organism>
<dbReference type="KEGG" id="fcy:FRACYDRAFT_237798"/>
<keyword evidence="2" id="KW-1185">Reference proteome</keyword>
<dbReference type="EMBL" id="KV784357">
    <property type="protein sequence ID" value="OEU17381.1"/>
    <property type="molecule type" value="Genomic_DNA"/>
</dbReference>
<proteinExistence type="predicted"/>
<evidence type="ECO:0000313" key="1">
    <source>
        <dbReference type="EMBL" id="OEU17381.1"/>
    </source>
</evidence>
<dbReference type="InParanoid" id="A0A1E7FGS3"/>
<gene>
    <name evidence="1" type="ORF">FRACYDRAFT_237798</name>
</gene>
<name>A0A1E7FGS3_9STRA</name>
<dbReference type="AlphaFoldDB" id="A0A1E7FGS3"/>
<dbReference type="Proteomes" id="UP000095751">
    <property type="component" value="Unassembled WGS sequence"/>
</dbReference>
<evidence type="ECO:0000313" key="2">
    <source>
        <dbReference type="Proteomes" id="UP000095751"/>
    </source>
</evidence>
<sequence>MAKRNANTGICIPRRSPRLQKLADEERKLALARITARITGIEVMTVNAFNCLYHTKKIITLARPPEDDLPKNGNQRFTYLYSIVMRFIDLLARSDLMVEKLTFENLAVTETQLHRVLRHTCLPTLKSITFKGDYHRRNGWFNLSRAFSIQNLPGDNVRHYLDINTYELPETSVLETLSFEPGLKKPTTNDIRALNYLVEKNPRIKSIKVLNSDSKQVKGTISYSKKKEKKDFLQAALDNLSERALTEYHSKLERLVKEDLDQYLFIKLKALLWSQTASKLLSDSSSIPGIFDKDDHCVYSLRTDPFFKTWSYCKKKSQEESYLS</sequence>
<protein>
    <submittedName>
        <fullName evidence="1">Uncharacterized protein</fullName>
    </submittedName>
</protein>
<reference evidence="1 2" key="1">
    <citation type="submission" date="2016-09" db="EMBL/GenBank/DDBJ databases">
        <title>Extensive genetic diversity and differential bi-allelic expression allows diatom success in the polar Southern Ocean.</title>
        <authorList>
            <consortium name="DOE Joint Genome Institute"/>
            <person name="Mock T."/>
            <person name="Otillar R.P."/>
            <person name="Strauss J."/>
            <person name="Dupont C."/>
            <person name="Frickenhaus S."/>
            <person name="Maumus F."/>
            <person name="Mcmullan M."/>
            <person name="Sanges R."/>
            <person name="Schmutz J."/>
            <person name="Toseland A."/>
            <person name="Valas R."/>
            <person name="Veluchamy A."/>
            <person name="Ward B.J."/>
            <person name="Allen A."/>
            <person name="Barry K."/>
            <person name="Falciatore A."/>
            <person name="Ferrante M."/>
            <person name="Fortunato A.E."/>
            <person name="Gloeckner G."/>
            <person name="Gruber A."/>
            <person name="Hipkin R."/>
            <person name="Janech M."/>
            <person name="Kroth P."/>
            <person name="Leese F."/>
            <person name="Lindquist E."/>
            <person name="Lyon B.R."/>
            <person name="Martin J."/>
            <person name="Mayer C."/>
            <person name="Parker M."/>
            <person name="Quesneville H."/>
            <person name="Raymond J."/>
            <person name="Uhlig C."/>
            <person name="Valentin K.U."/>
            <person name="Worden A.Z."/>
            <person name="Armbrust E.V."/>
            <person name="Bowler C."/>
            <person name="Green B."/>
            <person name="Moulton V."/>
            <person name="Van Oosterhout C."/>
            <person name="Grigoriev I."/>
        </authorList>
    </citation>
    <scope>NUCLEOTIDE SEQUENCE [LARGE SCALE GENOMIC DNA]</scope>
    <source>
        <strain evidence="1 2">CCMP1102</strain>
    </source>
</reference>
<accession>A0A1E7FGS3</accession>